<keyword evidence="3" id="KW-0863">Zinc-finger</keyword>
<dbReference type="EMBL" id="JASCZI010062063">
    <property type="protein sequence ID" value="MED6140009.1"/>
    <property type="molecule type" value="Genomic_DNA"/>
</dbReference>
<feature type="compositionally biased region" description="Low complexity" evidence="6">
    <location>
        <begin position="157"/>
        <end position="168"/>
    </location>
</feature>
<evidence type="ECO:0000256" key="1">
    <source>
        <dbReference type="ARBA" id="ARBA00022723"/>
    </source>
</evidence>
<gene>
    <name evidence="8" type="ORF">PIB30_089085</name>
</gene>
<feature type="compositionally biased region" description="Basic residues" evidence="6">
    <location>
        <begin position="346"/>
        <end position="355"/>
    </location>
</feature>
<evidence type="ECO:0000259" key="7">
    <source>
        <dbReference type="SMART" id="SM00734"/>
    </source>
</evidence>
<feature type="compositionally biased region" description="Pro residues" evidence="6">
    <location>
        <begin position="86"/>
        <end position="100"/>
    </location>
</feature>
<keyword evidence="2" id="KW-0227">DNA damage</keyword>
<feature type="compositionally biased region" description="Low complexity" evidence="6">
    <location>
        <begin position="50"/>
        <end position="71"/>
    </location>
</feature>
<organism evidence="8 9">
    <name type="scientific">Stylosanthes scabra</name>
    <dbReference type="NCBI Taxonomy" id="79078"/>
    <lineage>
        <taxon>Eukaryota</taxon>
        <taxon>Viridiplantae</taxon>
        <taxon>Streptophyta</taxon>
        <taxon>Embryophyta</taxon>
        <taxon>Tracheophyta</taxon>
        <taxon>Spermatophyta</taxon>
        <taxon>Magnoliopsida</taxon>
        <taxon>eudicotyledons</taxon>
        <taxon>Gunneridae</taxon>
        <taxon>Pentapetalae</taxon>
        <taxon>rosids</taxon>
        <taxon>fabids</taxon>
        <taxon>Fabales</taxon>
        <taxon>Fabaceae</taxon>
        <taxon>Papilionoideae</taxon>
        <taxon>50 kb inversion clade</taxon>
        <taxon>dalbergioids sensu lato</taxon>
        <taxon>Dalbergieae</taxon>
        <taxon>Pterocarpus clade</taxon>
        <taxon>Stylosanthes</taxon>
    </lineage>
</organism>
<evidence type="ECO:0000256" key="5">
    <source>
        <dbReference type="ARBA" id="ARBA00023204"/>
    </source>
</evidence>
<accession>A0ABU6SUU7</accession>
<feature type="region of interest" description="Disordered" evidence="6">
    <location>
        <begin position="157"/>
        <end position="224"/>
    </location>
</feature>
<feature type="compositionally biased region" description="Acidic residues" evidence="6">
    <location>
        <begin position="210"/>
        <end position="220"/>
    </location>
</feature>
<feature type="compositionally biased region" description="Basic and acidic residues" evidence="6">
    <location>
        <begin position="183"/>
        <end position="209"/>
    </location>
</feature>
<evidence type="ECO:0000256" key="4">
    <source>
        <dbReference type="ARBA" id="ARBA00022833"/>
    </source>
</evidence>
<protein>
    <recommendedName>
        <fullName evidence="7">UBZ4-type domain-containing protein</fullName>
    </recommendedName>
</protein>
<keyword evidence="9" id="KW-1185">Reference proteome</keyword>
<evidence type="ECO:0000313" key="8">
    <source>
        <dbReference type="EMBL" id="MED6140009.1"/>
    </source>
</evidence>
<feature type="domain" description="UBZ4-type" evidence="7">
    <location>
        <begin position="107"/>
        <end position="132"/>
    </location>
</feature>
<feature type="compositionally biased region" description="Basic residues" evidence="6">
    <location>
        <begin position="430"/>
        <end position="439"/>
    </location>
</feature>
<dbReference type="Proteomes" id="UP001341840">
    <property type="component" value="Unassembled WGS sequence"/>
</dbReference>
<keyword evidence="4" id="KW-0862">Zinc</keyword>
<feature type="region of interest" description="Disordered" evidence="6">
    <location>
        <begin position="422"/>
        <end position="459"/>
    </location>
</feature>
<dbReference type="PANTHER" id="PTHR36892">
    <property type="entry name" value="OS01G0201800 PROTEIN"/>
    <property type="match status" value="1"/>
</dbReference>
<keyword evidence="5" id="KW-0234">DNA repair</keyword>
<evidence type="ECO:0000256" key="2">
    <source>
        <dbReference type="ARBA" id="ARBA00022763"/>
    </source>
</evidence>
<name>A0ABU6SUU7_9FABA</name>
<evidence type="ECO:0000256" key="6">
    <source>
        <dbReference type="SAM" id="MobiDB-lite"/>
    </source>
</evidence>
<dbReference type="PANTHER" id="PTHR36892:SF1">
    <property type="entry name" value="OS05G0518200 PROTEIN"/>
    <property type="match status" value="1"/>
</dbReference>
<reference evidence="8 9" key="1">
    <citation type="journal article" date="2023" name="Plants (Basel)">
        <title>Bridging the Gap: Combining Genomics and Transcriptomics Approaches to Understand Stylosanthes scabra, an Orphan Legume from the Brazilian Caatinga.</title>
        <authorList>
            <person name="Ferreira-Neto J.R.C."/>
            <person name="da Silva M.D."/>
            <person name="Binneck E."/>
            <person name="de Melo N.F."/>
            <person name="da Silva R.H."/>
            <person name="de Melo A.L.T.M."/>
            <person name="Pandolfi V."/>
            <person name="Bustamante F.O."/>
            <person name="Brasileiro-Vidal A.C."/>
            <person name="Benko-Iseppon A.M."/>
        </authorList>
    </citation>
    <scope>NUCLEOTIDE SEQUENCE [LARGE SCALE GENOMIC DNA]</scope>
    <source>
        <tissue evidence="8">Leaves</tissue>
    </source>
</reference>
<feature type="domain" description="UBZ4-type" evidence="7">
    <location>
        <begin position="297"/>
        <end position="322"/>
    </location>
</feature>
<comment type="caution">
    <text evidence="8">The sequence shown here is derived from an EMBL/GenBank/DDBJ whole genome shotgun (WGS) entry which is preliminary data.</text>
</comment>
<evidence type="ECO:0000313" key="9">
    <source>
        <dbReference type="Proteomes" id="UP001341840"/>
    </source>
</evidence>
<feature type="compositionally biased region" description="Basic residues" evidence="6">
    <location>
        <begin position="447"/>
        <end position="459"/>
    </location>
</feature>
<proteinExistence type="predicted"/>
<evidence type="ECO:0000256" key="3">
    <source>
        <dbReference type="ARBA" id="ARBA00022771"/>
    </source>
</evidence>
<feature type="region of interest" description="Disordered" evidence="6">
    <location>
        <begin position="264"/>
        <end position="293"/>
    </location>
</feature>
<sequence>MGAAFNGFSIRDYTNKMRSVDVFKCWPFSTSPNVTSKDLNQWLPPMTLPSSSSSSSSFNQQQSLTSTSTNNHHQQQQSLKSDHQSPPSPSPPPPSPPPPPADEDRLEMVCPVCREFNAATLTAVNAHIDACLAQTVREDRRQMRITTSTSCAATATTTTTFKSSSSSHAKPKAPKKRSIAEIFKVKEPEKEQEQEKELELEKEQEKEKEKEEEEEEEENEEPRIESVLKLWKKDGVEDEDSVVDDVSITVTKFQWLSQRLEALRSGRRGAQSAKSDAVGASGTPAEAMDDDEEEKSEMVCPVCRDFNAATVTAVNAHIDNCLAQAVRDERRQMRKTAGISGGGGGFKHKPKAPKKRSIAEILTVAPPIGATKSKAIEVAKDYDEEDNGDEDKSSDYSGLNSAGAAAADADCDGIVVSTTKNKSTTTTTTKSRKKKKKTTKTKEAKKTKTVSKQLKKKKKRKKSFFNNEVVTTTTSSKKVCGLLLCTIKYKLMFWYMQFVSMI</sequence>
<feature type="region of interest" description="Disordered" evidence="6">
    <location>
        <begin position="36"/>
        <end position="105"/>
    </location>
</feature>
<dbReference type="InterPro" id="IPR006642">
    <property type="entry name" value="Rad18_UBZ4"/>
</dbReference>
<dbReference type="SMART" id="SM00734">
    <property type="entry name" value="ZnF_Rad18"/>
    <property type="match status" value="2"/>
</dbReference>
<feature type="region of interest" description="Disordered" evidence="6">
    <location>
        <begin position="336"/>
        <end position="355"/>
    </location>
</feature>
<keyword evidence="1" id="KW-0479">Metal-binding</keyword>